<feature type="region of interest" description="Disordered" evidence="1">
    <location>
        <begin position="274"/>
        <end position="296"/>
    </location>
</feature>
<keyword evidence="3" id="KW-1185">Reference proteome</keyword>
<feature type="compositionally biased region" description="Basic residues" evidence="1">
    <location>
        <begin position="538"/>
        <end position="551"/>
    </location>
</feature>
<proteinExistence type="predicted"/>
<reference evidence="2" key="2">
    <citation type="submission" date="2022-01" db="EMBL/GenBank/DDBJ databases">
        <authorList>
            <person name="Yamashiro T."/>
            <person name="Shiraishi A."/>
            <person name="Satake H."/>
            <person name="Nakayama K."/>
        </authorList>
    </citation>
    <scope>NUCLEOTIDE SEQUENCE</scope>
</reference>
<feature type="compositionally biased region" description="Basic and acidic residues" evidence="1">
    <location>
        <begin position="521"/>
        <end position="537"/>
    </location>
</feature>
<reference evidence="2" key="1">
    <citation type="journal article" date="2022" name="Int. J. Mol. Sci.">
        <title>Draft Genome of Tanacetum Coccineum: Genomic Comparison of Closely Related Tanacetum-Family Plants.</title>
        <authorList>
            <person name="Yamashiro T."/>
            <person name="Shiraishi A."/>
            <person name="Nakayama K."/>
            <person name="Satake H."/>
        </authorList>
    </citation>
    <scope>NUCLEOTIDE SEQUENCE</scope>
</reference>
<accession>A0ABQ5FBV7</accession>
<sequence>MAQLKYCDKHNQVGFLRKLDESAGFAEIVDFLRGSNLRYALTSNPTIYDSLVKLFWQTATINTKADGTLEINATIDTIGYTITEASIRDTLQLADATGITNQADSLETDLKQTKLTMGNALVKLVKKVKKLEGFLKRRNMVLSDSEEEEPEAQGRKSQDDPLDYLVQGLVTPSTTKVNALGEEQMEDISPNTLEAAKTLSRVASLKLKSIDKGRRYKRRKETKGKKVVSSLVFQEEVDTGAKEVNTAEGVNTGSIKLSTVSEQVSTGSEQVSTHTFEEPSPVHQHFSPPQEQAQGQMAMDDLLHSESEEVGRAFEKERHVVVSDSEEEEPEAQGRKSQDDPLDSSVQGLVTPSTTKVNALGEEQVEDITKVIDKEGDTREEKEARPRRPKRRLDSLQKQEEAKNKYTWITLCSKNLQRRRVKCSNKRKEKLKVVKKRCSERELQGEILERKWLILSIKGRIILQKENKGTWKLSQLKNLSFEEVKEEFDKLVKQVESFAPINFEATKASLKRFGEELQTKTPKRLKDDEAKDDEPTKKSGKRRKQMARRGLHTNIDKDDSEGSDEVSEQDDSVTDQQCFGRNLSSLVKIELGEIDWEIGLSNSLILKDMEIARLKSLVQEKETESAEVSHLCDQVYVLTAEKSSLIAEVSVFKSVVSHKETDISLLDSHTTYLKSALDDSQAACNEAMNLISTLSSERDGLAFEVSTSSSIFSWLLTHGVELAMVKCLKSPEYQNILGHALGWAVDFGMQKGLAAGHEHGVTGTPISAVVAYNPETAEANYLDAVRALEEADFPLVHLLKSKKDSGMDEVLDCFLLDGPLADLPEAAHLQPCLEQLSVPILSADNIVSLICPLGTCLVRLALLRLPPALRIWIRMKIWGAWFVCPNLKILVLKFCRDRMWSVTAAYLSPQSSVLGVSECVACLSRRDDNFRVVRSVRWSLPLFHSPKLLLLFQLDHSLGVLHGCDALADTQFSHKSLNGLRTELFFPFVDLISLILDGVHCCSTLRVFLLEDVVGLERSEAPAISVCQVLALWVLSVLPSSSTTSRISFSFMDFSFNSSTSTCLLRCAKLVDAILLRASAFLFSTSCQVYDLIPQVPLVTRRVGSSANSFLHLLEASSALPMAAKELCTALCRGHALNPVVLTSVLETFNFAFEAVFRDAFGSPVISAGFQAKISKFCLSKEHSSLRPFSVNVDPMYLVYCGRLDARSGDHSHFLGMTILHCSVTVPPNGEFLTFPGCDVDGTAADFPYTRSSLLLHLCSGW</sequence>
<gene>
    <name evidence="2" type="ORF">Tco_1003961</name>
</gene>
<name>A0ABQ5FBV7_9ASTR</name>
<feature type="compositionally biased region" description="Acidic residues" evidence="1">
    <location>
        <begin position="558"/>
        <end position="573"/>
    </location>
</feature>
<organism evidence="2 3">
    <name type="scientific">Tanacetum coccineum</name>
    <dbReference type="NCBI Taxonomy" id="301880"/>
    <lineage>
        <taxon>Eukaryota</taxon>
        <taxon>Viridiplantae</taxon>
        <taxon>Streptophyta</taxon>
        <taxon>Embryophyta</taxon>
        <taxon>Tracheophyta</taxon>
        <taxon>Spermatophyta</taxon>
        <taxon>Magnoliopsida</taxon>
        <taxon>eudicotyledons</taxon>
        <taxon>Gunneridae</taxon>
        <taxon>Pentapetalae</taxon>
        <taxon>asterids</taxon>
        <taxon>campanulids</taxon>
        <taxon>Asterales</taxon>
        <taxon>Asteraceae</taxon>
        <taxon>Asteroideae</taxon>
        <taxon>Anthemideae</taxon>
        <taxon>Anthemidinae</taxon>
        <taxon>Tanacetum</taxon>
    </lineage>
</organism>
<evidence type="ECO:0000256" key="1">
    <source>
        <dbReference type="SAM" id="MobiDB-lite"/>
    </source>
</evidence>
<feature type="region of interest" description="Disordered" evidence="1">
    <location>
        <begin position="142"/>
        <end position="161"/>
    </location>
</feature>
<feature type="compositionally biased region" description="Polar residues" evidence="1">
    <location>
        <begin position="344"/>
        <end position="357"/>
    </location>
</feature>
<feature type="compositionally biased region" description="Basic and acidic residues" evidence="1">
    <location>
        <begin position="367"/>
        <end position="398"/>
    </location>
</feature>
<dbReference type="Proteomes" id="UP001151760">
    <property type="component" value="Unassembled WGS sequence"/>
</dbReference>
<comment type="caution">
    <text evidence="2">The sequence shown here is derived from an EMBL/GenBank/DDBJ whole genome shotgun (WGS) entry which is preliminary data.</text>
</comment>
<evidence type="ECO:0000313" key="2">
    <source>
        <dbReference type="EMBL" id="GJT60428.1"/>
    </source>
</evidence>
<feature type="region of interest" description="Disordered" evidence="1">
    <location>
        <begin position="521"/>
        <end position="574"/>
    </location>
</feature>
<protein>
    <submittedName>
        <fullName evidence="2">Uncharacterized protein</fullName>
    </submittedName>
</protein>
<evidence type="ECO:0000313" key="3">
    <source>
        <dbReference type="Proteomes" id="UP001151760"/>
    </source>
</evidence>
<feature type="region of interest" description="Disordered" evidence="1">
    <location>
        <begin position="319"/>
        <end position="398"/>
    </location>
</feature>
<dbReference type="EMBL" id="BQNB010017199">
    <property type="protein sequence ID" value="GJT60428.1"/>
    <property type="molecule type" value="Genomic_DNA"/>
</dbReference>